<proteinExistence type="predicted"/>
<dbReference type="AlphaFoldDB" id="A0A5N5M0K0"/>
<name>A0A5N5M0K0_9ROSI</name>
<gene>
    <name evidence="2" type="ORF">DKX38_011257</name>
</gene>
<evidence type="ECO:0000313" key="3">
    <source>
        <dbReference type="Proteomes" id="UP000326939"/>
    </source>
</evidence>
<reference evidence="3" key="1">
    <citation type="journal article" date="2019" name="Gigascience">
        <title>De novo genome assembly of the endangered Acer yangbiense, a plant species with extremely small populations endemic to Yunnan Province, China.</title>
        <authorList>
            <person name="Yang J."/>
            <person name="Wariss H.M."/>
            <person name="Tao L."/>
            <person name="Zhang R."/>
            <person name="Yun Q."/>
            <person name="Hollingsworth P."/>
            <person name="Dao Z."/>
            <person name="Luo G."/>
            <person name="Guo H."/>
            <person name="Ma Y."/>
            <person name="Sun W."/>
        </authorList>
    </citation>
    <scope>NUCLEOTIDE SEQUENCE [LARGE SCALE GENOMIC DNA]</scope>
    <source>
        <strain evidence="3">cv. br00</strain>
    </source>
</reference>
<comment type="caution">
    <text evidence="2">The sequence shown here is derived from an EMBL/GenBank/DDBJ whole genome shotgun (WGS) entry which is preliminary data.</text>
</comment>
<feature type="region of interest" description="Disordered" evidence="1">
    <location>
        <begin position="1"/>
        <end position="35"/>
    </location>
</feature>
<sequence length="83" mass="8792">MNTHTREETEAATTQGVPEKKVETVDYTSSPGQGQEMRRVVVVHQSNHHDNPTTSGGILAGAAASVASTLEFAKDAVSGKNRN</sequence>
<dbReference type="Proteomes" id="UP000326939">
    <property type="component" value="Chromosome 7"/>
</dbReference>
<protein>
    <submittedName>
        <fullName evidence="2">Uncharacterized protein</fullName>
    </submittedName>
</protein>
<dbReference type="EMBL" id="VDCV01000007">
    <property type="protein sequence ID" value="KAB5547851.1"/>
    <property type="molecule type" value="Genomic_DNA"/>
</dbReference>
<keyword evidence="3" id="KW-1185">Reference proteome</keyword>
<evidence type="ECO:0000256" key="1">
    <source>
        <dbReference type="SAM" id="MobiDB-lite"/>
    </source>
</evidence>
<accession>A0A5N5M0K0</accession>
<organism evidence="2 3">
    <name type="scientific">Salix brachista</name>
    <dbReference type="NCBI Taxonomy" id="2182728"/>
    <lineage>
        <taxon>Eukaryota</taxon>
        <taxon>Viridiplantae</taxon>
        <taxon>Streptophyta</taxon>
        <taxon>Embryophyta</taxon>
        <taxon>Tracheophyta</taxon>
        <taxon>Spermatophyta</taxon>
        <taxon>Magnoliopsida</taxon>
        <taxon>eudicotyledons</taxon>
        <taxon>Gunneridae</taxon>
        <taxon>Pentapetalae</taxon>
        <taxon>rosids</taxon>
        <taxon>fabids</taxon>
        <taxon>Malpighiales</taxon>
        <taxon>Salicaceae</taxon>
        <taxon>Saliceae</taxon>
        <taxon>Salix</taxon>
    </lineage>
</organism>
<evidence type="ECO:0000313" key="2">
    <source>
        <dbReference type="EMBL" id="KAB5547851.1"/>
    </source>
</evidence>